<name>A0A9X3CWQ2_9FLAO</name>
<evidence type="ECO:0000313" key="3">
    <source>
        <dbReference type="Proteomes" id="UP001148482"/>
    </source>
</evidence>
<evidence type="ECO:0000313" key="2">
    <source>
        <dbReference type="EMBL" id="MCX2838075.1"/>
    </source>
</evidence>
<reference evidence="2" key="1">
    <citation type="submission" date="2022-11" db="EMBL/GenBank/DDBJ databases">
        <title>Salinimicrobium profundisediminis sp. nov., isolated from deep-sea sediment of the Mariana Trench.</title>
        <authorList>
            <person name="Fu H."/>
        </authorList>
    </citation>
    <scope>NUCLEOTIDE SEQUENCE</scope>
    <source>
        <strain evidence="2">MT39</strain>
    </source>
</reference>
<dbReference type="RefSeq" id="WP_266069328.1">
    <property type="nucleotide sequence ID" value="NZ_JAPJDA010000011.1"/>
</dbReference>
<keyword evidence="3" id="KW-1185">Reference proteome</keyword>
<dbReference type="Pfam" id="PF11827">
    <property type="entry name" value="DUF3347"/>
    <property type="match status" value="1"/>
</dbReference>
<comment type="caution">
    <text evidence="2">The sequence shown here is derived from an EMBL/GenBank/DDBJ whole genome shotgun (WGS) entry which is preliminary data.</text>
</comment>
<dbReference type="InterPro" id="IPR021782">
    <property type="entry name" value="DUF3347"/>
</dbReference>
<evidence type="ECO:0000259" key="1">
    <source>
        <dbReference type="Pfam" id="PF11827"/>
    </source>
</evidence>
<accession>A0A9X3CWQ2</accession>
<proteinExistence type="predicted"/>
<dbReference type="EMBL" id="JAPJDA010000011">
    <property type="protein sequence ID" value="MCX2838075.1"/>
    <property type="molecule type" value="Genomic_DNA"/>
</dbReference>
<feature type="domain" description="DUF3347" evidence="1">
    <location>
        <begin position="75"/>
        <end position="147"/>
    </location>
</feature>
<dbReference type="Proteomes" id="UP001148482">
    <property type="component" value="Unassembled WGS sequence"/>
</dbReference>
<dbReference type="PROSITE" id="PS51257">
    <property type="entry name" value="PROKAR_LIPOPROTEIN"/>
    <property type="match status" value="1"/>
</dbReference>
<protein>
    <submittedName>
        <fullName evidence="2">DUF3347 domain-containing protein</fullName>
    </submittedName>
</protein>
<sequence>MKRTKMTIMALAGAFIMASCGETKKENEVEEVAMPMQNEMHMEETGDHDMDNMSGNLDDGQSVAVEFNNEQVGTVYQHYMHVKTALVNTNAEEAMSGGKMLVEALANVENNAQALEAAQTIANSAEINAQRTAFEDLSMAMEGMLKGAVKSGEVYKQYCPMAFDGKGAFWLSSSEEIRNPYYGDKMLKCGRVEETISGS</sequence>
<organism evidence="2 3">
    <name type="scientific">Salinimicrobium profundisediminis</name>
    <dbReference type="NCBI Taxonomy" id="2994553"/>
    <lineage>
        <taxon>Bacteria</taxon>
        <taxon>Pseudomonadati</taxon>
        <taxon>Bacteroidota</taxon>
        <taxon>Flavobacteriia</taxon>
        <taxon>Flavobacteriales</taxon>
        <taxon>Flavobacteriaceae</taxon>
        <taxon>Salinimicrobium</taxon>
    </lineage>
</organism>
<dbReference type="AlphaFoldDB" id="A0A9X3CWQ2"/>
<gene>
    <name evidence="2" type="ORF">OQ279_07895</name>
</gene>